<keyword evidence="3" id="KW-1185">Reference proteome</keyword>
<dbReference type="Proteomes" id="UP000463939">
    <property type="component" value="Chromosome"/>
</dbReference>
<keyword evidence="1" id="KW-0732">Signal</keyword>
<name>A0A809SA10_9PROT</name>
<dbReference type="KEGG" id="sniv:SFSGTM_23710"/>
<dbReference type="EMBL" id="AP021881">
    <property type="protein sequence ID" value="BBP01663.1"/>
    <property type="molecule type" value="Genomic_DNA"/>
</dbReference>
<evidence type="ECO:0000313" key="2">
    <source>
        <dbReference type="EMBL" id="BBP01663.1"/>
    </source>
</evidence>
<dbReference type="AlphaFoldDB" id="A0A809SA10"/>
<feature type="chain" id="PRO_5032752519" evidence="1">
    <location>
        <begin position="25"/>
        <end position="174"/>
    </location>
</feature>
<accession>A0A809SA10</accession>
<reference evidence="3" key="1">
    <citation type="submission" date="2019-11" db="EMBL/GenBank/DDBJ databases">
        <title>Isolation and characterization of a novel species in the genus Sulfuriferula.</title>
        <authorList>
            <person name="Mochizuki J."/>
            <person name="Kojima H."/>
            <person name="Fukui M."/>
        </authorList>
    </citation>
    <scope>NUCLEOTIDE SEQUENCE [LARGE SCALE GENOMIC DNA]</scope>
    <source>
        <strain evidence="3">SGTM</strain>
    </source>
</reference>
<evidence type="ECO:0000313" key="3">
    <source>
        <dbReference type="Proteomes" id="UP000463939"/>
    </source>
</evidence>
<proteinExistence type="predicted"/>
<gene>
    <name evidence="2" type="ORF">SFSGTM_23710</name>
</gene>
<sequence>MKKVILSNVFSYLSFILSSQMAYAAESTLCKTDEEIILSCPVKGKERKIISICAKNTVDSKELSYIEYRFGTQKNTEMTYLVTKDNTAKIYRGLYDGTYSVFFGFKIKEYFYIAEVPQEVKGAHMNVIVRKNNTRIATILCKANNWEENKNIKTPLLTEVDGEALMEGKIEPTK</sequence>
<feature type="signal peptide" evidence="1">
    <location>
        <begin position="1"/>
        <end position="24"/>
    </location>
</feature>
<evidence type="ECO:0000256" key="1">
    <source>
        <dbReference type="SAM" id="SignalP"/>
    </source>
</evidence>
<protein>
    <submittedName>
        <fullName evidence="2">Uncharacterized protein</fullName>
    </submittedName>
</protein>
<dbReference type="RefSeq" id="WP_162085405.1">
    <property type="nucleotide sequence ID" value="NZ_AP021881.1"/>
</dbReference>
<organism evidence="2 3">
    <name type="scientific">Sulfuriferula nivalis</name>
    <dbReference type="NCBI Taxonomy" id="2675298"/>
    <lineage>
        <taxon>Bacteria</taxon>
        <taxon>Pseudomonadati</taxon>
        <taxon>Pseudomonadota</taxon>
        <taxon>Betaproteobacteria</taxon>
        <taxon>Nitrosomonadales</taxon>
        <taxon>Sulfuricellaceae</taxon>
        <taxon>Sulfuriferula</taxon>
    </lineage>
</organism>